<evidence type="ECO:0000313" key="1">
    <source>
        <dbReference type="EMBL" id="GCD93943.1"/>
    </source>
</evidence>
<organism evidence="1 2">
    <name type="scientific">Embleya hyalina</name>
    <dbReference type="NCBI Taxonomy" id="516124"/>
    <lineage>
        <taxon>Bacteria</taxon>
        <taxon>Bacillati</taxon>
        <taxon>Actinomycetota</taxon>
        <taxon>Actinomycetes</taxon>
        <taxon>Kitasatosporales</taxon>
        <taxon>Streptomycetaceae</taxon>
        <taxon>Embleya</taxon>
    </lineage>
</organism>
<dbReference type="EMBL" id="BIFH01000015">
    <property type="protein sequence ID" value="GCD93943.1"/>
    <property type="molecule type" value="Genomic_DNA"/>
</dbReference>
<name>A0A401YH76_9ACTN</name>
<protein>
    <submittedName>
        <fullName evidence="1">Uncharacterized protein</fullName>
    </submittedName>
</protein>
<evidence type="ECO:0000313" key="2">
    <source>
        <dbReference type="Proteomes" id="UP000286931"/>
    </source>
</evidence>
<gene>
    <name evidence="1" type="ORF">EHYA_01598</name>
</gene>
<dbReference type="Proteomes" id="UP000286931">
    <property type="component" value="Unassembled WGS sequence"/>
</dbReference>
<proteinExistence type="predicted"/>
<comment type="caution">
    <text evidence="1">The sequence shown here is derived from an EMBL/GenBank/DDBJ whole genome shotgun (WGS) entry which is preliminary data.</text>
</comment>
<keyword evidence="2" id="KW-1185">Reference proteome</keyword>
<accession>A0A401YH76</accession>
<dbReference type="AlphaFoldDB" id="A0A401YH76"/>
<sequence>MYDVPPRGGRVPGAGDVPVADVPVRSFGALTGNPRPVRPS</sequence>
<reference evidence="1 2" key="1">
    <citation type="submission" date="2018-12" db="EMBL/GenBank/DDBJ databases">
        <title>Draft genome sequence of Embleya hyalina NBRC 13850T.</title>
        <authorList>
            <person name="Komaki H."/>
            <person name="Hosoyama A."/>
            <person name="Kimura A."/>
            <person name="Ichikawa N."/>
            <person name="Tamura T."/>
        </authorList>
    </citation>
    <scope>NUCLEOTIDE SEQUENCE [LARGE SCALE GENOMIC DNA]</scope>
    <source>
        <strain evidence="1 2">NBRC 13850</strain>
    </source>
</reference>